<accession>A0ABM8RDJ2</accession>
<keyword evidence="3" id="KW-1185">Reference proteome</keyword>
<evidence type="ECO:0008006" key="4">
    <source>
        <dbReference type="Google" id="ProtNLM"/>
    </source>
</evidence>
<reference evidence="2 3" key="1">
    <citation type="submission" date="2021-02" db="EMBL/GenBank/DDBJ databases">
        <authorList>
            <person name="Vanwijnsberghe S."/>
        </authorList>
    </citation>
    <scope>NUCLEOTIDE SEQUENCE [LARGE SCALE GENOMIC DNA]</scope>
    <source>
        <strain evidence="2 3">LMG 31837</strain>
    </source>
</reference>
<keyword evidence="1" id="KW-1133">Transmembrane helix</keyword>
<evidence type="ECO:0000313" key="2">
    <source>
        <dbReference type="EMBL" id="CAE6747168.1"/>
    </source>
</evidence>
<feature type="transmembrane region" description="Helical" evidence="1">
    <location>
        <begin position="20"/>
        <end position="38"/>
    </location>
</feature>
<comment type="caution">
    <text evidence="2">The sequence shown here is derived from an EMBL/GenBank/DDBJ whole genome shotgun (WGS) entry which is preliminary data.</text>
</comment>
<keyword evidence="1" id="KW-0812">Transmembrane</keyword>
<evidence type="ECO:0000256" key="1">
    <source>
        <dbReference type="SAM" id="Phobius"/>
    </source>
</evidence>
<organism evidence="2 3">
    <name type="scientific">Paraburkholderia haematera</name>
    <dbReference type="NCBI Taxonomy" id="2793077"/>
    <lineage>
        <taxon>Bacteria</taxon>
        <taxon>Pseudomonadati</taxon>
        <taxon>Pseudomonadota</taxon>
        <taxon>Betaproteobacteria</taxon>
        <taxon>Burkholderiales</taxon>
        <taxon>Burkholderiaceae</taxon>
        <taxon>Paraburkholderia</taxon>
    </lineage>
</organism>
<keyword evidence="1" id="KW-0472">Membrane</keyword>
<name>A0ABM8RDJ2_9BURK</name>
<dbReference type="RefSeq" id="WP_211611800.1">
    <property type="nucleotide sequence ID" value="NZ_CAJNBK010000006.1"/>
</dbReference>
<sequence length="295" mass="31573">MKRIAPRTSAQSGQAMAEFLISMTLVMSVLLLGIAMLGKFNDVRNRTLMGSRYIAWERTVWTDTVPKKGFISDPSTTEGWSSSYGSAALAAHKMDEELKSEVIQRVMAGDRSPVSGTDRKYGPSLGSRPAMWDDYGGNPLLASTADVVATTTASENPASSNARAAVTPFGTISTGTGGTYLSKLDLPTRTLQSGTLSISIARDSDVLKRLWPKDHLLPAFSGLTFSDTNVLMANAWVADGSDNAKAVFSQAVPAANVVLVQPYGYLGLQKYAPEISSLQFGLIQQDVVPANRLSQ</sequence>
<protein>
    <recommendedName>
        <fullName evidence="4">Pilus assembly protein</fullName>
    </recommendedName>
</protein>
<evidence type="ECO:0000313" key="3">
    <source>
        <dbReference type="Proteomes" id="UP000672526"/>
    </source>
</evidence>
<dbReference type="EMBL" id="CAJNBK010000006">
    <property type="protein sequence ID" value="CAE6747168.1"/>
    <property type="molecule type" value="Genomic_DNA"/>
</dbReference>
<dbReference type="Proteomes" id="UP000672526">
    <property type="component" value="Unassembled WGS sequence"/>
</dbReference>
<proteinExistence type="predicted"/>
<gene>
    <name evidence="2" type="ORF">R69888_02794</name>
</gene>